<feature type="transmembrane region" description="Helical" evidence="8">
    <location>
        <begin position="309"/>
        <end position="334"/>
    </location>
</feature>
<gene>
    <name evidence="9" type="primary">Smco2</name>
</gene>
<proteinExistence type="predicted"/>
<evidence type="ECO:0000256" key="3">
    <source>
        <dbReference type="ARBA" id="ARBA00022989"/>
    </source>
</evidence>
<evidence type="ECO:0000256" key="8">
    <source>
        <dbReference type="SAM" id="Phobius"/>
    </source>
</evidence>
<feature type="compositionally biased region" description="Basic and acidic residues" evidence="7">
    <location>
        <begin position="51"/>
        <end position="72"/>
    </location>
</feature>
<evidence type="ECO:0000256" key="6">
    <source>
        <dbReference type="SAM" id="Coils"/>
    </source>
</evidence>
<evidence type="ECO:0000256" key="2">
    <source>
        <dbReference type="ARBA" id="ARBA00022692"/>
    </source>
</evidence>
<keyword evidence="4 6" id="KW-0175">Coiled coil</keyword>
<feature type="compositionally biased region" description="Basic and acidic residues" evidence="7">
    <location>
        <begin position="90"/>
        <end position="110"/>
    </location>
</feature>
<dbReference type="Pfam" id="PF14992">
    <property type="entry name" value="TMCO5"/>
    <property type="match status" value="1"/>
</dbReference>
<evidence type="ECO:0000313" key="10">
    <source>
        <dbReference type="Proteomes" id="UP000002494"/>
    </source>
</evidence>
<accession>A0ABK0LJL6</accession>
<organism evidence="9 10">
    <name type="scientific">Rattus norvegicus</name>
    <name type="common">Rat</name>
    <dbReference type="NCBI Taxonomy" id="10116"/>
    <lineage>
        <taxon>Eukaryota</taxon>
        <taxon>Metazoa</taxon>
        <taxon>Chordata</taxon>
        <taxon>Craniata</taxon>
        <taxon>Vertebrata</taxon>
        <taxon>Euteleostomi</taxon>
        <taxon>Mammalia</taxon>
        <taxon>Eutheria</taxon>
        <taxon>Euarchontoglires</taxon>
        <taxon>Glires</taxon>
        <taxon>Rodentia</taxon>
        <taxon>Myomorpha</taxon>
        <taxon>Muroidea</taxon>
        <taxon>Muridae</taxon>
        <taxon>Murinae</taxon>
        <taxon>Rattus</taxon>
    </lineage>
</organism>
<dbReference type="PANTHER" id="PTHR22422:SF5">
    <property type="entry name" value="SINGLE-PASS MEMBRANE AND COILED-COIL DOMAIN-CONTAINING PROTEIN 2"/>
    <property type="match status" value="1"/>
</dbReference>
<keyword evidence="10" id="KW-1185">Reference proteome</keyword>
<comment type="subcellular location">
    <subcellularLocation>
        <location evidence="1">Membrane</location>
        <topology evidence="1">Single-pass membrane protein</topology>
    </subcellularLocation>
</comment>
<reference evidence="9" key="3">
    <citation type="submission" date="2025-09" db="UniProtKB">
        <authorList>
            <consortium name="Ensembl"/>
        </authorList>
    </citation>
    <scope>IDENTIFICATION</scope>
    <source>
        <strain evidence="9">Brown Norway</strain>
    </source>
</reference>
<keyword evidence="5 8" id="KW-0472">Membrane</keyword>
<evidence type="ECO:0000256" key="5">
    <source>
        <dbReference type="ARBA" id="ARBA00023136"/>
    </source>
</evidence>
<evidence type="ECO:0000256" key="1">
    <source>
        <dbReference type="ARBA" id="ARBA00004167"/>
    </source>
</evidence>
<dbReference type="InterPro" id="IPR026617">
    <property type="entry name" value="SMCO2/5"/>
</dbReference>
<dbReference type="Ensembl" id="ENSRNOT00000124196.1">
    <property type="protein sequence ID" value="ENSRNOP00000104962.1"/>
    <property type="gene ID" value="ENSRNOG00000026883.7"/>
</dbReference>
<feature type="region of interest" description="Disordered" evidence="7">
    <location>
        <begin position="26"/>
        <end position="76"/>
    </location>
</feature>
<dbReference type="GeneTree" id="ENSGT00940000153380"/>
<evidence type="ECO:0000313" key="9">
    <source>
        <dbReference type="Ensembl" id="ENSRNOP00000104962.1"/>
    </source>
</evidence>
<dbReference type="PANTHER" id="PTHR22422">
    <property type="entry name" value="TRANSMEMBRANE AND COILED-COIL DOMAIN-CONTAINING PROTEIN 5B-RELATED"/>
    <property type="match status" value="1"/>
</dbReference>
<evidence type="ECO:0000256" key="7">
    <source>
        <dbReference type="SAM" id="MobiDB-lite"/>
    </source>
</evidence>
<evidence type="ECO:0000256" key="4">
    <source>
        <dbReference type="ARBA" id="ARBA00023054"/>
    </source>
</evidence>
<keyword evidence="2 8" id="KW-0812">Transmembrane</keyword>
<name>A0ABK0LJL6_RAT</name>
<feature type="region of interest" description="Disordered" evidence="7">
    <location>
        <begin position="90"/>
        <end position="132"/>
    </location>
</feature>
<dbReference type="Proteomes" id="UP000002494">
    <property type="component" value="Chromosome 4"/>
</dbReference>
<feature type="coiled-coil region" evidence="6">
    <location>
        <begin position="172"/>
        <end position="256"/>
    </location>
</feature>
<reference evidence="9" key="2">
    <citation type="submission" date="2025-08" db="UniProtKB">
        <authorList>
            <consortium name="Ensembl"/>
        </authorList>
    </citation>
    <scope>IDENTIFICATION</scope>
    <source>
        <strain evidence="9">Brown Norway</strain>
    </source>
</reference>
<protein>
    <submittedName>
        <fullName evidence="9">Single-pass membrane protein with coiled-coil domains 2</fullName>
    </submittedName>
</protein>
<dbReference type="RGD" id="2320294">
    <property type="gene designation" value="Smco2"/>
</dbReference>
<keyword evidence="3 8" id="KW-1133">Transmembrane helix</keyword>
<sequence>MDANQSTDVSALTLATLSEDMTSLQMRTDGKEHQLTEESSDFLQNVSVTEGAKEVAEMDHISDRPDEKEKLSENLQTDVLYKMDTKKWDGLEEESQHREDPPSKQDEREVTPVCEVPQASPRPPSSDESTPIPDSLVVKLNYWHEKMGLQMKELGAHHVDWLERINNIIQNINSTESTVKSLLTEVISLENQSKNLEDPDQEADIEEKIVEIRRQLKEVNIKLNQVDACKEARELKEKLVERIESFHKEINVLNTKLEMHYKQGSETDSHSSEDVAMEHEEPFILEASPSPSGSPSPPCSAVWKHAVKLLVMVYVVTITGLSCYILFVDATFLFERVLPSVLGHRTMWDLREMMAPFLNLEAEDLLPS</sequence>
<reference evidence="9" key="1">
    <citation type="submission" date="2024-01" db="EMBL/GenBank/DDBJ databases">
        <title>GRCr8: a new rat reference genome assembly contstructed from accurate long reads and long range scaffolding.</title>
        <authorList>
            <person name="Doris P.A."/>
            <person name="Kalbfleisch T."/>
            <person name="Li K."/>
            <person name="Howe K."/>
            <person name="Wood J."/>
        </authorList>
    </citation>
    <scope>NUCLEOTIDE SEQUENCE [LARGE SCALE GENOMIC DNA]</scope>
    <source>
        <strain evidence="9">Brown Norway</strain>
    </source>
</reference>